<protein>
    <submittedName>
        <fullName evidence="7">Uncharacterized protein</fullName>
    </submittedName>
</protein>
<name>A0A084AZV9_STACB</name>
<dbReference type="AlphaFoldDB" id="A0A084AZV9"/>
<evidence type="ECO:0000313" key="8">
    <source>
        <dbReference type="Proteomes" id="UP000028045"/>
    </source>
</evidence>
<keyword evidence="3 6" id="KW-0812">Transmembrane</keyword>
<evidence type="ECO:0000256" key="4">
    <source>
        <dbReference type="ARBA" id="ARBA00022989"/>
    </source>
</evidence>
<dbReference type="Proteomes" id="UP000028045">
    <property type="component" value="Unassembled WGS sequence"/>
</dbReference>
<dbReference type="Pfam" id="PF04117">
    <property type="entry name" value="Mpv17_PMP22"/>
    <property type="match status" value="1"/>
</dbReference>
<dbReference type="PANTHER" id="PTHR11266:SF80">
    <property type="entry name" value="PEROXISOMAL MEMBRANE PROTEIN 2"/>
    <property type="match status" value="1"/>
</dbReference>
<dbReference type="PANTHER" id="PTHR11266">
    <property type="entry name" value="PEROXISOMAL MEMBRANE PROTEIN 2, PXMP2 MPV17"/>
    <property type="match status" value="1"/>
</dbReference>
<dbReference type="InterPro" id="IPR007248">
    <property type="entry name" value="Mpv17_PMP22"/>
</dbReference>
<keyword evidence="8" id="KW-1185">Reference proteome</keyword>
<keyword evidence="4 6" id="KW-1133">Transmembrane helix</keyword>
<feature type="transmembrane region" description="Helical" evidence="6">
    <location>
        <begin position="174"/>
        <end position="193"/>
    </location>
</feature>
<dbReference type="OrthoDB" id="10267969at2759"/>
<reference evidence="7 8" key="1">
    <citation type="journal article" date="2014" name="BMC Genomics">
        <title>Comparative genome sequencing reveals chemotype-specific gene clusters in the toxigenic black mold Stachybotrys.</title>
        <authorList>
            <person name="Semeiks J."/>
            <person name="Borek D."/>
            <person name="Otwinowski Z."/>
            <person name="Grishin N.V."/>
        </authorList>
    </citation>
    <scope>NUCLEOTIDE SEQUENCE [LARGE SCALE GENOMIC DNA]</scope>
    <source>
        <strain evidence="8">CBS 109288 / IBT 7711</strain>
    </source>
</reference>
<evidence type="ECO:0000256" key="2">
    <source>
        <dbReference type="ARBA" id="ARBA00006824"/>
    </source>
</evidence>
<evidence type="ECO:0000256" key="1">
    <source>
        <dbReference type="ARBA" id="ARBA00004141"/>
    </source>
</evidence>
<dbReference type="GO" id="GO:0005778">
    <property type="term" value="C:peroxisomal membrane"/>
    <property type="evidence" value="ECO:0007669"/>
    <property type="project" value="TreeGrafter"/>
</dbReference>
<comment type="similarity">
    <text evidence="2 6">Belongs to the peroxisomal membrane protein PXMP2/4 family.</text>
</comment>
<evidence type="ECO:0000256" key="5">
    <source>
        <dbReference type="ARBA" id="ARBA00023136"/>
    </source>
</evidence>
<dbReference type="EMBL" id="KL648405">
    <property type="protein sequence ID" value="KEY70838.1"/>
    <property type="molecule type" value="Genomic_DNA"/>
</dbReference>
<organism evidence="7 8">
    <name type="scientific">Stachybotrys chartarum (strain CBS 109288 / IBT 7711)</name>
    <name type="common">Toxic black mold</name>
    <name type="synonym">Stilbospora chartarum</name>
    <dbReference type="NCBI Taxonomy" id="1280523"/>
    <lineage>
        <taxon>Eukaryota</taxon>
        <taxon>Fungi</taxon>
        <taxon>Dikarya</taxon>
        <taxon>Ascomycota</taxon>
        <taxon>Pezizomycotina</taxon>
        <taxon>Sordariomycetes</taxon>
        <taxon>Hypocreomycetidae</taxon>
        <taxon>Hypocreales</taxon>
        <taxon>Stachybotryaceae</taxon>
        <taxon>Stachybotrys</taxon>
    </lineage>
</organism>
<evidence type="ECO:0000313" key="7">
    <source>
        <dbReference type="EMBL" id="KEY70838.1"/>
    </source>
</evidence>
<sequence length="220" mass="24252">MRRALNPRLAAQALTIKVSANLVVQTTALHSDPLKTAIDWQQVAEFALYGTIGSQVGNVFQYVLEDWFPNRSSTAVLPTVGDNIPIVGAAEKLPPVVLDEKKKTDEPVGPEVRSRRCWDVGSDLSWRNLLAKLVVDQTLGLVISGSIFLICTNAARVSSPAELVAIIRARIFPLIRAGWHIWPLIALLNFMFVPVRSRVLVAVIVGFGWSIFLSIFANRK</sequence>
<accession>A0A084AZV9</accession>
<evidence type="ECO:0000256" key="3">
    <source>
        <dbReference type="ARBA" id="ARBA00022692"/>
    </source>
</evidence>
<evidence type="ECO:0000256" key="6">
    <source>
        <dbReference type="RuleBase" id="RU363053"/>
    </source>
</evidence>
<comment type="subcellular location">
    <subcellularLocation>
        <location evidence="1">Membrane</location>
        <topology evidence="1">Multi-pass membrane protein</topology>
    </subcellularLocation>
</comment>
<proteinExistence type="inferred from homology"/>
<gene>
    <name evidence="7" type="ORF">S7711_08537</name>
</gene>
<dbReference type="HOGENOM" id="CLU_049109_3_2_1"/>
<feature type="transmembrane region" description="Helical" evidence="6">
    <location>
        <begin position="199"/>
        <end position="217"/>
    </location>
</feature>
<keyword evidence="5 6" id="KW-0472">Membrane</keyword>